<name>A0A6M3L4D5_9ZZZZ</name>
<reference evidence="2" key="1">
    <citation type="submission" date="2020-03" db="EMBL/GenBank/DDBJ databases">
        <title>The deep terrestrial virosphere.</title>
        <authorList>
            <person name="Holmfeldt K."/>
            <person name="Nilsson E."/>
            <person name="Simone D."/>
            <person name="Lopez-Fernandez M."/>
            <person name="Wu X."/>
            <person name="de Brujin I."/>
            <person name="Lundin D."/>
            <person name="Andersson A."/>
            <person name="Bertilsson S."/>
            <person name="Dopson M."/>
        </authorList>
    </citation>
    <scope>NUCLEOTIDE SEQUENCE</scope>
    <source>
        <strain evidence="2">MM415B02574</strain>
    </source>
</reference>
<protein>
    <submittedName>
        <fullName evidence="2">Uncharacterized protein</fullName>
    </submittedName>
</protein>
<keyword evidence="1" id="KW-0812">Transmembrane</keyword>
<evidence type="ECO:0000256" key="1">
    <source>
        <dbReference type="SAM" id="Phobius"/>
    </source>
</evidence>
<proteinExistence type="predicted"/>
<accession>A0A6M3L4D5</accession>
<feature type="transmembrane region" description="Helical" evidence="1">
    <location>
        <begin position="6"/>
        <end position="31"/>
    </location>
</feature>
<dbReference type="EMBL" id="MT142838">
    <property type="protein sequence ID" value="QJA89313.1"/>
    <property type="molecule type" value="Genomic_DNA"/>
</dbReference>
<keyword evidence="1" id="KW-1133">Transmembrane helix</keyword>
<keyword evidence="1" id="KW-0472">Membrane</keyword>
<evidence type="ECO:0000313" key="2">
    <source>
        <dbReference type="EMBL" id="QJA89313.1"/>
    </source>
</evidence>
<dbReference type="AlphaFoldDB" id="A0A6M3L4D5"/>
<sequence length="59" mass="7024">MTKDIAYIIFLCFIALPFIYLIIRLASLAFFKSWIEFLKERKEESNVTKETRTTDKDSD</sequence>
<organism evidence="2">
    <name type="scientific">viral metagenome</name>
    <dbReference type="NCBI Taxonomy" id="1070528"/>
    <lineage>
        <taxon>unclassified sequences</taxon>
        <taxon>metagenomes</taxon>
        <taxon>organismal metagenomes</taxon>
    </lineage>
</organism>
<gene>
    <name evidence="2" type="ORF">MM415B02574_0004</name>
</gene>